<sequence length="326" mass="35043">MLGIEGTAHTVGVGIVDSAFNICADARATFNPVSGGIHPRDASLHISENLPKMIETAFYQSGIDPSEINAISFSQGPGLSPCLRSTATGARALSLALDKPLIGINHALAHIELGVTICNIEDPLTLYVSGGNTQLTAYANHRYHIFGETQDIAIGNMIDTVARAIGYDYALAGPIIEKEAKLGKKFLFLPYSVKGTSVAYSGLTTAAIRAKIEFNEDPKDIAYSIQEVAFAMLAEITEKAFIVSGRKKILLTGGVAANKRLKEMLTIVAEENGGMLEIVPIKLAGDNGVMIAMAGLKFWKAGKYVINISESFVKPKWRIDDIFIPW</sequence>
<dbReference type="EMBL" id="KP869721">
    <property type="protein sequence ID" value="AKC94992.1"/>
    <property type="molecule type" value="Genomic_DNA"/>
</dbReference>
<evidence type="ECO:0000256" key="2">
    <source>
        <dbReference type="ARBA" id="ARBA00022679"/>
    </source>
</evidence>
<dbReference type="NCBIfam" id="TIGR00329">
    <property type="entry name" value="gcp_kae1"/>
    <property type="match status" value="1"/>
</dbReference>
<dbReference type="Gene3D" id="3.30.420.40">
    <property type="match status" value="2"/>
</dbReference>
<organism evidence="8">
    <name type="scientific">uncultured organism</name>
    <dbReference type="NCBI Taxonomy" id="155900"/>
    <lineage>
        <taxon>unclassified sequences</taxon>
        <taxon>environmental samples</taxon>
    </lineage>
</organism>
<dbReference type="EC" id="2.3.1.234" evidence="1"/>
<dbReference type="GO" id="GO:0061711">
    <property type="term" value="F:tRNA N(6)-L-threonylcarbamoyladenine synthase activity"/>
    <property type="evidence" value="ECO:0007669"/>
    <property type="project" value="UniProtKB-EC"/>
</dbReference>
<dbReference type="InterPro" id="IPR000905">
    <property type="entry name" value="Gcp-like_dom"/>
</dbReference>
<keyword evidence="5" id="KW-0012">Acyltransferase</keyword>
<accession>A0A0F6Q006</accession>
<keyword evidence="3" id="KW-0819">tRNA processing</keyword>
<evidence type="ECO:0000259" key="7">
    <source>
        <dbReference type="Pfam" id="PF00814"/>
    </source>
</evidence>
<comment type="catalytic activity">
    <reaction evidence="6">
        <text>L-threonylcarbamoyladenylate + adenosine(37) in tRNA = N(6)-L-threonylcarbamoyladenosine(37) in tRNA + AMP + H(+)</text>
        <dbReference type="Rhea" id="RHEA:37059"/>
        <dbReference type="Rhea" id="RHEA-COMP:10162"/>
        <dbReference type="Rhea" id="RHEA-COMP:10163"/>
        <dbReference type="ChEBI" id="CHEBI:15378"/>
        <dbReference type="ChEBI" id="CHEBI:73682"/>
        <dbReference type="ChEBI" id="CHEBI:74411"/>
        <dbReference type="ChEBI" id="CHEBI:74418"/>
        <dbReference type="ChEBI" id="CHEBI:456215"/>
        <dbReference type="EC" id="2.3.1.234"/>
    </reaction>
</comment>
<dbReference type="GO" id="GO:0070525">
    <property type="term" value="P:tRNA threonylcarbamoyladenosine metabolic process"/>
    <property type="evidence" value="ECO:0007669"/>
    <property type="project" value="UniProtKB-ARBA"/>
</dbReference>
<dbReference type="GO" id="GO:0006400">
    <property type="term" value="P:tRNA modification"/>
    <property type="evidence" value="ECO:0007669"/>
    <property type="project" value="UniProtKB-ARBA"/>
</dbReference>
<dbReference type="NCBIfam" id="TIGR03722">
    <property type="entry name" value="arch_KAE1"/>
    <property type="match status" value="1"/>
</dbReference>
<reference evidence="8" key="1">
    <citation type="journal article" date="2015" name="Nature">
        <title>Complex archaea that bridge the gap between prokaryotes and eukaryotes.</title>
        <authorList>
            <person name="Spang A."/>
            <person name="Saw J.H."/>
            <person name="Jorgensen S.L."/>
            <person name="Zaremba-Niedzwiedzka K."/>
            <person name="Martijn J."/>
            <person name="Lind A.E."/>
            <person name="van Eijk R."/>
            <person name="Schleper C."/>
            <person name="Guy L."/>
            <person name="Ettema T.J."/>
        </authorList>
    </citation>
    <scope>NUCLEOTIDE SEQUENCE</scope>
</reference>
<evidence type="ECO:0000256" key="4">
    <source>
        <dbReference type="ARBA" id="ARBA00022723"/>
    </source>
</evidence>
<dbReference type="PANTHER" id="PTHR11735:SF14">
    <property type="entry name" value="TRNA N6-ADENOSINE THREONYLCARBAMOYLTRANSFERASE"/>
    <property type="match status" value="1"/>
</dbReference>
<dbReference type="AlphaFoldDB" id="A0A0F6Q006"/>
<dbReference type="InterPro" id="IPR043129">
    <property type="entry name" value="ATPase_NBD"/>
</dbReference>
<dbReference type="PANTHER" id="PTHR11735">
    <property type="entry name" value="TRNA N6-ADENOSINE THREONYLCARBAMOYLTRANSFERASE"/>
    <property type="match status" value="1"/>
</dbReference>
<dbReference type="Pfam" id="PF00814">
    <property type="entry name" value="TsaD"/>
    <property type="match status" value="1"/>
</dbReference>
<dbReference type="InterPro" id="IPR017861">
    <property type="entry name" value="KAE1/TsaD"/>
</dbReference>
<evidence type="ECO:0000313" key="8">
    <source>
        <dbReference type="EMBL" id="AKC94992.1"/>
    </source>
</evidence>
<proteinExistence type="predicted"/>
<dbReference type="SUPFAM" id="SSF53067">
    <property type="entry name" value="Actin-like ATPase domain"/>
    <property type="match status" value="1"/>
</dbReference>
<evidence type="ECO:0000256" key="5">
    <source>
        <dbReference type="ARBA" id="ARBA00023315"/>
    </source>
</evidence>
<dbReference type="PROSITE" id="PS01016">
    <property type="entry name" value="GLYCOPROTEASE"/>
    <property type="match status" value="1"/>
</dbReference>
<evidence type="ECO:0000256" key="1">
    <source>
        <dbReference type="ARBA" id="ARBA00012156"/>
    </source>
</evidence>
<protein>
    <recommendedName>
        <fullName evidence="1">N(6)-L-threonylcarbamoyladenine synthase</fullName>
        <ecNumber evidence="1">2.3.1.234</ecNumber>
    </recommendedName>
</protein>
<feature type="domain" description="Gcp-like" evidence="7">
    <location>
        <begin position="28"/>
        <end position="292"/>
    </location>
</feature>
<dbReference type="GO" id="GO:0046872">
    <property type="term" value="F:metal ion binding"/>
    <property type="evidence" value="ECO:0007669"/>
    <property type="project" value="UniProtKB-KW"/>
</dbReference>
<dbReference type="InterPro" id="IPR017860">
    <property type="entry name" value="Peptidase_M22_CS"/>
</dbReference>
<keyword evidence="2" id="KW-0808">Transferase</keyword>
<keyword evidence="4" id="KW-0479">Metal-binding</keyword>
<name>A0A0F6Q006_9ZZZZ</name>
<dbReference type="PRINTS" id="PR00789">
    <property type="entry name" value="OSIALOPTASE"/>
</dbReference>
<evidence type="ECO:0000256" key="6">
    <source>
        <dbReference type="ARBA" id="ARBA00048117"/>
    </source>
</evidence>
<dbReference type="GO" id="GO:0000408">
    <property type="term" value="C:EKC/KEOPS complex"/>
    <property type="evidence" value="ECO:0007669"/>
    <property type="project" value="TreeGrafter"/>
</dbReference>
<evidence type="ECO:0000256" key="3">
    <source>
        <dbReference type="ARBA" id="ARBA00022694"/>
    </source>
</evidence>